<protein>
    <submittedName>
        <fullName evidence="2">Uncharacterized protein</fullName>
    </submittedName>
</protein>
<evidence type="ECO:0000256" key="1">
    <source>
        <dbReference type="SAM" id="MobiDB-lite"/>
    </source>
</evidence>
<keyword evidence="3" id="KW-1185">Reference proteome</keyword>
<sequence length="373" mass="41645">MYMKPICGDQVLGSLPHNAIASWQALQHVSFSVRAGHAFCHFGALPGGWIRSQVGSPFPILSEDGGAFPTWQPYSQDCQLKPLLGPYLQAAAHPGEESIPVVRPVNVLLLGDSIDFRVARHLCNISKHEEHLEKFTDDPIGQEHNMTGICRTPKLIVAKQHISSASLEGPYWWNMNFPPLNSITTGLKAFQADEGVLPDIVSFATNYWDIAALFEAGGFKFEGTPLEHQVLPEEWLRDWTANLTTILSYLKDSVPENTLLIYHTLHIPQQVDKPDKWESDRYLYPHVAQLNAAGRHVARQLSFHILDMEAMALQLPKEAMMADITHPGAGFLMQVLNMMLNMEKEHTAALDGGAGSGPQWQRQRITGRGWFRG</sequence>
<reference evidence="2 3" key="1">
    <citation type="submission" date="2023-10" db="EMBL/GenBank/DDBJ databases">
        <authorList>
            <person name="Maclean D."/>
            <person name="Macfadyen A."/>
        </authorList>
    </citation>
    <scope>NUCLEOTIDE SEQUENCE [LARGE SCALE GENOMIC DNA]</scope>
</reference>
<accession>A0AAV1IEF4</accession>
<proteinExistence type="predicted"/>
<evidence type="ECO:0000313" key="2">
    <source>
        <dbReference type="EMBL" id="CAK0785091.1"/>
    </source>
</evidence>
<dbReference type="SUPFAM" id="SSF52266">
    <property type="entry name" value="SGNH hydrolase"/>
    <property type="match status" value="1"/>
</dbReference>
<dbReference type="EMBL" id="CAUYUE010000011">
    <property type="protein sequence ID" value="CAK0785091.1"/>
    <property type="molecule type" value="Genomic_DNA"/>
</dbReference>
<dbReference type="Proteomes" id="UP001314263">
    <property type="component" value="Unassembled WGS sequence"/>
</dbReference>
<evidence type="ECO:0000313" key="3">
    <source>
        <dbReference type="Proteomes" id="UP001314263"/>
    </source>
</evidence>
<feature type="region of interest" description="Disordered" evidence="1">
    <location>
        <begin position="351"/>
        <end position="373"/>
    </location>
</feature>
<organism evidence="2 3">
    <name type="scientific">Coccomyxa viridis</name>
    <dbReference type="NCBI Taxonomy" id="1274662"/>
    <lineage>
        <taxon>Eukaryota</taxon>
        <taxon>Viridiplantae</taxon>
        <taxon>Chlorophyta</taxon>
        <taxon>core chlorophytes</taxon>
        <taxon>Trebouxiophyceae</taxon>
        <taxon>Trebouxiophyceae incertae sedis</taxon>
        <taxon>Coccomyxaceae</taxon>
        <taxon>Coccomyxa</taxon>
    </lineage>
</organism>
<comment type="caution">
    <text evidence="2">The sequence shown here is derived from an EMBL/GenBank/DDBJ whole genome shotgun (WGS) entry which is preliminary data.</text>
</comment>
<name>A0AAV1IEF4_9CHLO</name>
<dbReference type="AlphaFoldDB" id="A0AAV1IEF4"/>
<gene>
    <name evidence="2" type="ORF">CVIRNUC_008297</name>
</gene>